<dbReference type="PANTHER" id="PTHR37459:SF1">
    <property type="entry name" value="CRISPR-ASSOCIATED PROTEIN CAS7_CST2_DEVR"/>
    <property type="match status" value="1"/>
</dbReference>
<comment type="function">
    <text evidence="2">CRISPR (clustered regularly interspaced short palindromic repeat) is an adaptive immune system that provides protection against mobile genetic elements (viruses, transposable elements and conjugative plasmids). CRISPR clusters contain spacers, sequences complementary to antecedent mobile elements, and target invading nucleic acids. CRISPR clusters are transcribed and processed into CRISPR RNA (crRNA).</text>
</comment>
<comment type="caution">
    <text evidence="3">The sequence shown here is derived from an EMBL/GenBank/DDBJ whole genome shotgun (WGS) entry which is preliminary data.</text>
</comment>
<reference evidence="3" key="1">
    <citation type="journal article" date="2020" name="mSystems">
        <title>Genome- and Community-Level Interaction Insights into Carbon Utilization and Element Cycling Functions of Hydrothermarchaeota in Hydrothermal Sediment.</title>
        <authorList>
            <person name="Zhou Z."/>
            <person name="Liu Y."/>
            <person name="Xu W."/>
            <person name="Pan J."/>
            <person name="Luo Z.H."/>
            <person name="Li M."/>
        </authorList>
    </citation>
    <scope>NUCLEOTIDE SEQUENCE [LARGE SCALE GENOMIC DNA]</scope>
    <source>
        <strain evidence="3">SpSt-27</strain>
    </source>
</reference>
<dbReference type="GO" id="GO:0051607">
    <property type="term" value="P:defense response to virus"/>
    <property type="evidence" value="ECO:0007669"/>
    <property type="project" value="UniProtKB-KW"/>
</dbReference>
<dbReference type="NCBIfam" id="TIGR01875">
    <property type="entry name" value="cas_MJ0381"/>
    <property type="match status" value="1"/>
</dbReference>
<name>A0A7J2TAQ3_9CREN</name>
<proteinExistence type="predicted"/>
<evidence type="ECO:0000256" key="1">
    <source>
        <dbReference type="ARBA" id="ARBA00023118"/>
    </source>
</evidence>
<dbReference type="InterPro" id="IPR052681">
    <property type="entry name" value="CRISPR-Cas7/Cst2/DevR"/>
</dbReference>
<dbReference type="Pfam" id="PF01905">
    <property type="entry name" value="DevR"/>
    <property type="match status" value="1"/>
</dbReference>
<evidence type="ECO:0000256" key="2">
    <source>
        <dbReference type="ARBA" id="ARBA00025626"/>
    </source>
</evidence>
<dbReference type="InterPro" id="IPR010154">
    <property type="entry name" value="CRISPR-assoc_Cas7/Cst2/DevR"/>
</dbReference>
<accession>A0A7J2TAQ3</accession>
<dbReference type="EMBL" id="DSLL01000043">
    <property type="protein sequence ID" value="HEH31469.1"/>
    <property type="molecule type" value="Genomic_DNA"/>
</dbReference>
<evidence type="ECO:0000313" key="3">
    <source>
        <dbReference type="EMBL" id="HEH31469.1"/>
    </source>
</evidence>
<keyword evidence="1" id="KW-0051">Antiviral defense</keyword>
<dbReference type="PANTHER" id="PTHR37459">
    <property type="match status" value="1"/>
</dbReference>
<sequence>MVFVSFGFRFRVEVEALNMVEPMGAYVKHRFVPVYKQIHKEGNGTKSVKYKLVYAPAISGQSICNGYTKALAQLEKLKNPTKPRLCDECANYELREGFTKRSTDNVNHDQRVCECLIEDLTGFMQAAEGAPDKRTSPVSFSYMVPDVESATTRIEPQFHVRFSFGGEHAPFTIESGTAIYMLGVTIDVDKIGRLKDGSYVNDVDDRIEMTFKALEVLIEGLNFGAKKSRYLPILDVIGAIATVADPLPYVVSPPRVSKSDNYIIKTIIRAKDYVDGLEDFGQRMHIVYMDKEGIIDKADLEKLLASKQVKQSSQGAVINVANVDTVTQLIEDVISVVKGFLQNKNRQLKSCEDVRKSPKGS</sequence>
<gene>
    <name evidence="3" type="ORF">ENP99_05125</name>
</gene>
<organism evidence="3">
    <name type="scientific">Ignisphaera aggregans</name>
    <dbReference type="NCBI Taxonomy" id="334771"/>
    <lineage>
        <taxon>Archaea</taxon>
        <taxon>Thermoproteota</taxon>
        <taxon>Thermoprotei</taxon>
        <taxon>Desulfurococcales</taxon>
        <taxon>Desulfurococcaceae</taxon>
        <taxon>Ignisphaera</taxon>
    </lineage>
</organism>
<dbReference type="AlphaFoldDB" id="A0A7J2TAQ3"/>
<protein>
    <submittedName>
        <fullName evidence="3">DevR family CRISPR-associated autoregulator</fullName>
    </submittedName>
</protein>